<evidence type="ECO:0000313" key="1">
    <source>
        <dbReference type="EMBL" id="OWR33646.1"/>
    </source>
</evidence>
<gene>
    <name evidence="1" type="ORF">CEE55_10905</name>
</gene>
<protein>
    <submittedName>
        <fullName evidence="1">Uncharacterized protein</fullName>
    </submittedName>
</protein>
<sequence length="107" mass="11719">MNLDNYAPESAKRIAVALVDAALAAGYSLGVYDGEETTVRHSRDRQEVLEALASTDHDHLRFYRPDATKAGFVLLIWENGDDAASDWSDNDETNALVMPVLRGLGVL</sequence>
<name>A0A246KZ00_9GAMM</name>
<dbReference type="AlphaFoldDB" id="A0A246KZ00"/>
<evidence type="ECO:0000313" key="2">
    <source>
        <dbReference type="Proteomes" id="UP000197904"/>
    </source>
</evidence>
<accession>A0A246KZ00</accession>
<dbReference type="RefSeq" id="WP_005412384.1">
    <property type="nucleotide sequence ID" value="NZ_CP197388.1"/>
</dbReference>
<dbReference type="EMBL" id="NIXP01000075">
    <property type="protein sequence ID" value="OWR33646.1"/>
    <property type="molecule type" value="Genomic_DNA"/>
</dbReference>
<comment type="caution">
    <text evidence="1">The sequence shown here is derived from an EMBL/GenBank/DDBJ whole genome shotgun (WGS) entry which is preliminary data.</text>
</comment>
<dbReference type="Proteomes" id="UP000197904">
    <property type="component" value="Unassembled WGS sequence"/>
</dbReference>
<reference evidence="1 2" key="1">
    <citation type="submission" date="2017-06" db="EMBL/GenBank/DDBJ databases">
        <authorList>
            <person name="Kim H.J."/>
            <person name="Triplett B.A."/>
        </authorList>
    </citation>
    <scope>NUCLEOTIDE SEQUENCE [LARGE SCALE GENOMIC DNA]</scope>
    <source>
        <strain evidence="1 2">S18795</strain>
    </source>
</reference>
<organism evidence="1 2">
    <name type="scientific">Stenotrophomonas pavanii</name>
    <dbReference type="NCBI Taxonomy" id="487698"/>
    <lineage>
        <taxon>Bacteria</taxon>
        <taxon>Pseudomonadati</taxon>
        <taxon>Pseudomonadota</taxon>
        <taxon>Gammaproteobacteria</taxon>
        <taxon>Lysobacterales</taxon>
        <taxon>Lysobacteraceae</taxon>
        <taxon>Stenotrophomonas</taxon>
    </lineage>
</organism>
<proteinExistence type="predicted"/>